<evidence type="ECO:0000313" key="2">
    <source>
        <dbReference type="Proteomes" id="UP001178288"/>
    </source>
</evidence>
<sequence>MFEFESISFPSQLRSDFPIKEHIEESLQKLDESNPYHQLARFSFNEIVRFEQNQRLKKEDLLVRIHSPLPSGKVSLRSLNLVSSGIQRVFTSIYNTFFGKGNNRGMIPKEIIESSELILNATSAGSFRLHLNLKSNNPIMASHDLAALDQLTQLFDEMEKREDYTDIAEEYGNRTFNILRNWFQELEKGNVEFEYFNNQNNKAVVLNKEKIRKATQQLESIKTKEILEPLMVSGELVSASSTNNSFAIILDTGQTLKGKTTAEVFKMGLTINEKYKFNLTKKIIENTATGEQKESYFLNSTEKV</sequence>
<name>A0AA95MJ70_9BACI</name>
<dbReference type="RefSeq" id="WP_066089927.1">
    <property type="nucleotide sequence ID" value="NZ_CP126114.1"/>
</dbReference>
<evidence type="ECO:0000313" key="1">
    <source>
        <dbReference type="EMBL" id="WHY84661.1"/>
    </source>
</evidence>
<reference evidence="1" key="1">
    <citation type="submission" date="2023-05" db="EMBL/GenBank/DDBJ databases">
        <title>Comparative genomics of Bacillaceae isolates and their secondary metabolite potential.</title>
        <authorList>
            <person name="Song L."/>
            <person name="Nielsen L.J."/>
            <person name="Mohite O."/>
            <person name="Xu X."/>
            <person name="Weber T."/>
            <person name="Kovacs A.T."/>
        </authorList>
    </citation>
    <scope>NUCLEOTIDE SEQUENCE</scope>
    <source>
        <strain evidence="1">XLM17</strain>
    </source>
</reference>
<organism evidence="1 2">
    <name type="scientific">Neobacillus novalis</name>
    <dbReference type="NCBI Taxonomy" id="220687"/>
    <lineage>
        <taxon>Bacteria</taxon>
        <taxon>Bacillati</taxon>
        <taxon>Bacillota</taxon>
        <taxon>Bacilli</taxon>
        <taxon>Bacillales</taxon>
        <taxon>Bacillaceae</taxon>
        <taxon>Neobacillus</taxon>
    </lineage>
</organism>
<keyword evidence="2" id="KW-1185">Reference proteome</keyword>
<dbReference type="KEGG" id="nnv:QNH39_18665"/>
<gene>
    <name evidence="1" type="ORF">QNH39_18665</name>
</gene>
<dbReference type="Proteomes" id="UP001178288">
    <property type="component" value="Chromosome"/>
</dbReference>
<protein>
    <submittedName>
        <fullName evidence="1">Uncharacterized protein</fullName>
    </submittedName>
</protein>
<dbReference type="AlphaFoldDB" id="A0AA95MJ70"/>
<dbReference type="EMBL" id="CP126114">
    <property type="protein sequence ID" value="WHY84661.1"/>
    <property type="molecule type" value="Genomic_DNA"/>
</dbReference>
<accession>A0AA95MJ70</accession>
<proteinExistence type="predicted"/>